<reference evidence="2 3" key="1">
    <citation type="submission" date="2024-01" db="EMBL/GenBank/DDBJ databases">
        <title>Hyphobacterium bacterium isolated from marine sediment.</title>
        <authorList>
            <person name="Zhao S."/>
        </authorList>
    </citation>
    <scope>NUCLEOTIDE SEQUENCE [LARGE SCALE GENOMIC DNA]</scope>
    <source>
        <strain evidence="3">HN65</strain>
    </source>
</reference>
<accession>A0ABU7LT07</accession>
<evidence type="ECO:0000313" key="2">
    <source>
        <dbReference type="EMBL" id="MEE2526771.1"/>
    </source>
</evidence>
<evidence type="ECO:0008006" key="4">
    <source>
        <dbReference type="Google" id="ProtNLM"/>
    </source>
</evidence>
<gene>
    <name evidence="2" type="ORF">V0U79_10350</name>
</gene>
<evidence type="ECO:0000256" key="1">
    <source>
        <dbReference type="SAM" id="Phobius"/>
    </source>
</evidence>
<feature type="transmembrane region" description="Helical" evidence="1">
    <location>
        <begin position="69"/>
        <end position="92"/>
    </location>
</feature>
<dbReference type="EMBL" id="JAZDRP010000005">
    <property type="protein sequence ID" value="MEE2526771.1"/>
    <property type="molecule type" value="Genomic_DNA"/>
</dbReference>
<proteinExistence type="predicted"/>
<name>A0ABU7LT07_9PROT</name>
<keyword evidence="1" id="KW-1133">Transmembrane helix</keyword>
<sequence length="101" mass="11051">MIIWRICIALGGLALGALIALAFADGDFGAAGAWLMADPWGQVTLADLYLGFFFLALVIALFERQPLRAAFWIVPLPFLGNVWAAIWLVLALPELARRLKP</sequence>
<organism evidence="2 3">
    <name type="scientific">Hyphobacterium lacteum</name>
    <dbReference type="NCBI Taxonomy" id="3116575"/>
    <lineage>
        <taxon>Bacteria</taxon>
        <taxon>Pseudomonadati</taxon>
        <taxon>Pseudomonadota</taxon>
        <taxon>Alphaproteobacteria</taxon>
        <taxon>Maricaulales</taxon>
        <taxon>Maricaulaceae</taxon>
        <taxon>Hyphobacterium</taxon>
    </lineage>
</organism>
<keyword evidence="1" id="KW-0812">Transmembrane</keyword>
<keyword evidence="3" id="KW-1185">Reference proteome</keyword>
<feature type="transmembrane region" description="Helical" evidence="1">
    <location>
        <begin position="40"/>
        <end position="62"/>
    </location>
</feature>
<dbReference type="Proteomes" id="UP001354971">
    <property type="component" value="Unassembled WGS sequence"/>
</dbReference>
<evidence type="ECO:0000313" key="3">
    <source>
        <dbReference type="Proteomes" id="UP001354971"/>
    </source>
</evidence>
<protein>
    <recommendedName>
        <fullName evidence="4">DUF2834 domain-containing protein</fullName>
    </recommendedName>
</protein>
<dbReference type="RefSeq" id="WP_330199432.1">
    <property type="nucleotide sequence ID" value="NZ_JAZDRP010000005.1"/>
</dbReference>
<keyword evidence="1" id="KW-0472">Membrane</keyword>
<comment type="caution">
    <text evidence="2">The sequence shown here is derived from an EMBL/GenBank/DDBJ whole genome shotgun (WGS) entry which is preliminary data.</text>
</comment>